<dbReference type="AlphaFoldDB" id="A0A3N4LC95"/>
<reference evidence="2 3" key="1">
    <citation type="journal article" date="2018" name="Nat. Ecol. Evol.">
        <title>Pezizomycetes genomes reveal the molecular basis of ectomycorrhizal truffle lifestyle.</title>
        <authorList>
            <person name="Murat C."/>
            <person name="Payen T."/>
            <person name="Noel B."/>
            <person name="Kuo A."/>
            <person name="Morin E."/>
            <person name="Chen J."/>
            <person name="Kohler A."/>
            <person name="Krizsan K."/>
            <person name="Balestrini R."/>
            <person name="Da Silva C."/>
            <person name="Montanini B."/>
            <person name="Hainaut M."/>
            <person name="Levati E."/>
            <person name="Barry K.W."/>
            <person name="Belfiori B."/>
            <person name="Cichocki N."/>
            <person name="Clum A."/>
            <person name="Dockter R.B."/>
            <person name="Fauchery L."/>
            <person name="Guy J."/>
            <person name="Iotti M."/>
            <person name="Le Tacon F."/>
            <person name="Lindquist E.A."/>
            <person name="Lipzen A."/>
            <person name="Malagnac F."/>
            <person name="Mello A."/>
            <person name="Molinier V."/>
            <person name="Miyauchi S."/>
            <person name="Poulain J."/>
            <person name="Riccioni C."/>
            <person name="Rubini A."/>
            <person name="Sitrit Y."/>
            <person name="Splivallo R."/>
            <person name="Traeger S."/>
            <person name="Wang M."/>
            <person name="Zifcakova L."/>
            <person name="Wipf D."/>
            <person name="Zambonelli A."/>
            <person name="Paolocci F."/>
            <person name="Nowrousian M."/>
            <person name="Ottonello S."/>
            <person name="Baldrian P."/>
            <person name="Spatafora J.W."/>
            <person name="Henrissat B."/>
            <person name="Nagy L.G."/>
            <person name="Aury J.M."/>
            <person name="Wincker P."/>
            <person name="Grigoriev I.V."/>
            <person name="Bonfante P."/>
            <person name="Martin F.M."/>
        </authorList>
    </citation>
    <scope>NUCLEOTIDE SEQUENCE [LARGE SCALE GENOMIC DNA]</scope>
    <source>
        <strain evidence="2 3">ATCC MYA-4762</strain>
    </source>
</reference>
<evidence type="ECO:0000256" key="1">
    <source>
        <dbReference type="SAM" id="MobiDB-lite"/>
    </source>
</evidence>
<evidence type="ECO:0000313" key="3">
    <source>
        <dbReference type="Proteomes" id="UP000267821"/>
    </source>
</evidence>
<feature type="region of interest" description="Disordered" evidence="1">
    <location>
        <begin position="120"/>
        <end position="146"/>
    </location>
</feature>
<accession>A0A3N4LC95</accession>
<evidence type="ECO:0000313" key="2">
    <source>
        <dbReference type="EMBL" id="RPB19082.1"/>
    </source>
</evidence>
<gene>
    <name evidence="2" type="ORF">L211DRAFT_899155</name>
</gene>
<keyword evidence="3" id="KW-1185">Reference proteome</keyword>
<dbReference type="Proteomes" id="UP000267821">
    <property type="component" value="Unassembled WGS sequence"/>
</dbReference>
<name>A0A3N4LC95_9PEZI</name>
<dbReference type="InParanoid" id="A0A3N4LC95"/>
<protein>
    <submittedName>
        <fullName evidence="2">Uncharacterized protein</fullName>
    </submittedName>
</protein>
<dbReference type="OrthoDB" id="10453783at2759"/>
<sequence>MRGNFDDTFFNSINEVFICLVTSAMITFCPSGYTLQQVMSLANTAEFKYNTTVTNRILHSQSHTWHRTNPYALVIARPMKTSSQRNLLTLQKPLGFHAGGSSIAFHEDEELEMAHSDPTILSDEKDTSSDSQTPIPDIQGNEEQQEDGDDLLGISRFSFASPSINYGRRKEIFEWIAGGGSWDQFQNEEALHTDMFDWLVRSDL</sequence>
<dbReference type="EMBL" id="ML121598">
    <property type="protein sequence ID" value="RPB19082.1"/>
    <property type="molecule type" value="Genomic_DNA"/>
</dbReference>
<organism evidence="2 3">
    <name type="scientific">Terfezia boudieri ATCC MYA-4762</name>
    <dbReference type="NCBI Taxonomy" id="1051890"/>
    <lineage>
        <taxon>Eukaryota</taxon>
        <taxon>Fungi</taxon>
        <taxon>Dikarya</taxon>
        <taxon>Ascomycota</taxon>
        <taxon>Pezizomycotina</taxon>
        <taxon>Pezizomycetes</taxon>
        <taxon>Pezizales</taxon>
        <taxon>Pezizaceae</taxon>
        <taxon>Terfezia</taxon>
    </lineage>
</organism>
<proteinExistence type="predicted"/>